<organism evidence="4 5">
    <name type="scientific">Serinicoccus hydrothermalis</name>
    <dbReference type="NCBI Taxonomy" id="1758689"/>
    <lineage>
        <taxon>Bacteria</taxon>
        <taxon>Bacillati</taxon>
        <taxon>Actinomycetota</taxon>
        <taxon>Actinomycetes</taxon>
        <taxon>Micrococcales</taxon>
        <taxon>Ornithinimicrobiaceae</taxon>
        <taxon>Serinicoccus</taxon>
    </lineage>
</organism>
<dbReference type="KEGG" id="serj:SGUI_1583"/>
<reference evidence="4 5" key="1">
    <citation type="submission" date="2016-03" db="EMBL/GenBank/DDBJ databases">
        <title>Shallow-sea hydrothermal system.</title>
        <authorList>
            <person name="Tang K."/>
        </authorList>
    </citation>
    <scope>NUCLEOTIDE SEQUENCE [LARGE SCALE GENOMIC DNA]</scope>
    <source>
        <strain evidence="4 5">JLT9</strain>
    </source>
</reference>
<feature type="compositionally biased region" description="Basic and acidic residues" evidence="1">
    <location>
        <begin position="266"/>
        <end position="278"/>
    </location>
</feature>
<dbReference type="SMART" id="SM00014">
    <property type="entry name" value="acidPPc"/>
    <property type="match status" value="1"/>
</dbReference>
<feature type="transmembrane region" description="Helical" evidence="2">
    <location>
        <begin position="84"/>
        <end position="106"/>
    </location>
</feature>
<dbReference type="RefSeq" id="WP_191090966.1">
    <property type="nucleotide sequence ID" value="NZ_CP014989.1"/>
</dbReference>
<feature type="region of interest" description="Disordered" evidence="1">
    <location>
        <begin position="232"/>
        <end position="278"/>
    </location>
</feature>
<dbReference type="EMBL" id="CP014989">
    <property type="protein sequence ID" value="ANS78979.1"/>
    <property type="molecule type" value="Genomic_DNA"/>
</dbReference>
<feature type="transmembrane region" description="Helical" evidence="2">
    <location>
        <begin position="169"/>
        <end position="188"/>
    </location>
</feature>
<accession>A0A1B1NC16</accession>
<dbReference type="STRING" id="1758689.SGUI_1583"/>
<keyword evidence="2" id="KW-1133">Transmembrane helix</keyword>
<sequence>MVSFRRLTSLPVLIGALVLVTYLAAAPLREFDRSLHGFWSDELTPRWTDFLDQVPNAVAGQAVCLPVLLLVAFTLAWKHRTWRPVLIAGATEAGFYGVVGGLKLVLARTSPKADDVSGRFFNGGAEEHGWYGMTYPSGHAAEAILIYGAAAYLLVVYSRPDSRLRRRLGWAMTLITINAVAVAYYLGYHWPSDLIGGMLTGAVVLRVIIDVDQWLARRRARAAWQRLERTREAAPVAPRPAPTPVGAASPAAAPAPVPPRIPAGHGHREHDREPELVP</sequence>
<dbReference type="SUPFAM" id="SSF48317">
    <property type="entry name" value="Acid phosphatase/Vanadium-dependent haloperoxidase"/>
    <property type="match status" value="1"/>
</dbReference>
<protein>
    <submittedName>
        <fullName evidence="4">Phosphoesterase, PA-phosphatase related</fullName>
    </submittedName>
</protein>
<evidence type="ECO:0000259" key="3">
    <source>
        <dbReference type="SMART" id="SM00014"/>
    </source>
</evidence>
<keyword evidence="2" id="KW-0812">Transmembrane</keyword>
<name>A0A1B1NC16_9MICO</name>
<dbReference type="AlphaFoldDB" id="A0A1B1NC16"/>
<dbReference type="Pfam" id="PF01569">
    <property type="entry name" value="PAP2"/>
    <property type="match status" value="1"/>
</dbReference>
<dbReference type="InterPro" id="IPR036938">
    <property type="entry name" value="PAP2/HPO_sf"/>
</dbReference>
<feature type="transmembrane region" description="Helical" evidence="2">
    <location>
        <begin position="194"/>
        <end position="211"/>
    </location>
</feature>
<feature type="transmembrane region" description="Helical" evidence="2">
    <location>
        <begin position="139"/>
        <end position="157"/>
    </location>
</feature>
<gene>
    <name evidence="4" type="ORF">SGUI_1583</name>
</gene>
<evidence type="ECO:0000313" key="5">
    <source>
        <dbReference type="Proteomes" id="UP000092482"/>
    </source>
</evidence>
<feature type="domain" description="Phosphatidic acid phosphatase type 2/haloperoxidase" evidence="3">
    <location>
        <begin position="85"/>
        <end position="209"/>
    </location>
</feature>
<keyword evidence="5" id="KW-1185">Reference proteome</keyword>
<evidence type="ECO:0000313" key="4">
    <source>
        <dbReference type="EMBL" id="ANS78979.1"/>
    </source>
</evidence>
<proteinExistence type="predicted"/>
<dbReference type="InterPro" id="IPR000326">
    <property type="entry name" value="PAP2/HPO"/>
</dbReference>
<keyword evidence="2" id="KW-0472">Membrane</keyword>
<dbReference type="CDD" id="cd03392">
    <property type="entry name" value="PAP2_like_2"/>
    <property type="match status" value="1"/>
</dbReference>
<evidence type="ECO:0000256" key="2">
    <source>
        <dbReference type="SAM" id="Phobius"/>
    </source>
</evidence>
<evidence type="ECO:0000256" key="1">
    <source>
        <dbReference type="SAM" id="MobiDB-lite"/>
    </source>
</evidence>
<dbReference type="Gene3D" id="1.20.144.10">
    <property type="entry name" value="Phosphatidic acid phosphatase type 2/haloperoxidase"/>
    <property type="match status" value="1"/>
</dbReference>
<feature type="transmembrane region" description="Helical" evidence="2">
    <location>
        <begin position="57"/>
        <end position="77"/>
    </location>
</feature>
<dbReference type="Proteomes" id="UP000092482">
    <property type="component" value="Chromosome"/>
</dbReference>